<dbReference type="Proteomes" id="UP001060170">
    <property type="component" value="Chromosome 1"/>
</dbReference>
<accession>A0ACC0EZL7</accession>
<reference evidence="1 2" key="3">
    <citation type="journal article" date="2022" name="Microbiol. Spectr.">
        <title>Folding features and dynamics of 3D genome architecture in plant fungal pathogens.</title>
        <authorList>
            <person name="Xia C."/>
        </authorList>
    </citation>
    <scope>NUCLEOTIDE SEQUENCE [LARGE SCALE GENOMIC DNA]</scope>
    <source>
        <strain evidence="1 2">93-210</strain>
    </source>
</reference>
<keyword evidence="2" id="KW-1185">Reference proteome</keyword>
<comment type="caution">
    <text evidence="1">The sequence shown here is derived from an EMBL/GenBank/DDBJ whole genome shotgun (WGS) entry which is preliminary data.</text>
</comment>
<evidence type="ECO:0000313" key="2">
    <source>
        <dbReference type="Proteomes" id="UP001060170"/>
    </source>
</evidence>
<evidence type="ECO:0000313" key="1">
    <source>
        <dbReference type="EMBL" id="KAI7962514.1"/>
    </source>
</evidence>
<reference evidence="2" key="1">
    <citation type="journal article" date="2018" name="BMC Genomics">
        <title>Genomic insights into host adaptation between the wheat stripe rust pathogen (Puccinia striiformis f. sp. tritici) and the barley stripe rust pathogen (Puccinia striiformis f. sp. hordei).</title>
        <authorList>
            <person name="Xia C."/>
            <person name="Wang M."/>
            <person name="Yin C."/>
            <person name="Cornejo O.E."/>
            <person name="Hulbert S.H."/>
            <person name="Chen X."/>
        </authorList>
    </citation>
    <scope>NUCLEOTIDE SEQUENCE [LARGE SCALE GENOMIC DNA]</scope>
    <source>
        <strain evidence="2">93-210</strain>
    </source>
</reference>
<gene>
    <name evidence="1" type="ORF">MJO28_000608</name>
</gene>
<name>A0ACC0EZL7_9BASI</name>
<sequence>MLDLAKIKPFLQDGTNLKKTSSRDVHFLNGFKWNTLLSYNAAVKKYVKFAGSTGKDLFSLPLSPEEIYEFCYWAGRVLNEPTAHDVASSTLTKYLFGLQAWHLFHRRKYPDITKPTVTALLRSSAHADAELSAKPRKGAIHLKHLVLLAQTLAGGNQFHRARLDLAIVAFWGMARMSELTYDASTGQLRKTASVLTSDAVFIRGPKSIVSSLSIRGAKTCVPGGIQFLTFHPIPNMLCPVRALIRRIDDSKGKETSLFGYDDNEGNRVHLTKPVVCRTLSEIRTAHGFAGLSGHSFRVGGASFRNAMGTPINRIRSLGRWTSDCYLLYLRQYTAPEIEETLKLWNELKICWKSS</sequence>
<organism evidence="1 2">
    <name type="scientific">Puccinia striiformis f. sp. tritici</name>
    <dbReference type="NCBI Taxonomy" id="168172"/>
    <lineage>
        <taxon>Eukaryota</taxon>
        <taxon>Fungi</taxon>
        <taxon>Dikarya</taxon>
        <taxon>Basidiomycota</taxon>
        <taxon>Pucciniomycotina</taxon>
        <taxon>Pucciniomycetes</taxon>
        <taxon>Pucciniales</taxon>
        <taxon>Pucciniaceae</taxon>
        <taxon>Puccinia</taxon>
    </lineage>
</organism>
<protein>
    <submittedName>
        <fullName evidence="1">Uncharacterized protein</fullName>
    </submittedName>
</protein>
<reference evidence="2" key="2">
    <citation type="journal article" date="2018" name="Mol. Plant Microbe Interact.">
        <title>Genome sequence resources for the wheat stripe rust pathogen (Puccinia striiformis f. sp. tritici) and the barley stripe rust pathogen (Puccinia striiformis f. sp. hordei).</title>
        <authorList>
            <person name="Xia C."/>
            <person name="Wang M."/>
            <person name="Yin C."/>
            <person name="Cornejo O.E."/>
            <person name="Hulbert S.H."/>
            <person name="Chen X."/>
        </authorList>
    </citation>
    <scope>NUCLEOTIDE SEQUENCE [LARGE SCALE GENOMIC DNA]</scope>
    <source>
        <strain evidence="2">93-210</strain>
    </source>
</reference>
<dbReference type="EMBL" id="CM045865">
    <property type="protein sequence ID" value="KAI7962514.1"/>
    <property type="molecule type" value="Genomic_DNA"/>
</dbReference>
<proteinExistence type="predicted"/>